<proteinExistence type="predicted"/>
<feature type="region of interest" description="Disordered" evidence="1">
    <location>
        <begin position="1"/>
        <end position="85"/>
    </location>
</feature>
<dbReference type="AlphaFoldDB" id="A0A5B7ECT1"/>
<evidence type="ECO:0000256" key="1">
    <source>
        <dbReference type="SAM" id="MobiDB-lite"/>
    </source>
</evidence>
<reference evidence="2 3" key="1">
    <citation type="submission" date="2019-05" db="EMBL/GenBank/DDBJ databases">
        <title>Another draft genome of Portunus trituberculatus and its Hox gene families provides insights of decapod evolution.</title>
        <authorList>
            <person name="Jeong J.-H."/>
            <person name="Song I."/>
            <person name="Kim S."/>
            <person name="Choi T."/>
            <person name="Kim D."/>
            <person name="Ryu S."/>
            <person name="Kim W."/>
        </authorList>
    </citation>
    <scope>NUCLEOTIDE SEQUENCE [LARGE SCALE GENOMIC DNA]</scope>
    <source>
        <tissue evidence="2">Muscle</tissue>
    </source>
</reference>
<sequence>MNCINAASSEVESLEARLTTAERKGDEEVVRGGGEGRESEAGGGEQRARHGDSAEPELLGERGRYRARQPPGHHSTATVVEDAPHCNSCGKNRIPEELPSIVIIIYNWERKTRQDRAKQAGRSEARESKTGEQQHQQEEKEDEEEAAAGKRHLQQLRMASVGTIEPTYIINSGRRRNTAERLTEAETDAATPASLLRATMEDQEERGGGEGRGEDGGRGDAQDVYRDGGRRDEIIR</sequence>
<dbReference type="Proteomes" id="UP000324222">
    <property type="component" value="Unassembled WGS sequence"/>
</dbReference>
<comment type="caution">
    <text evidence="2">The sequence shown here is derived from an EMBL/GenBank/DDBJ whole genome shotgun (WGS) entry which is preliminary data.</text>
</comment>
<feature type="region of interest" description="Disordered" evidence="1">
    <location>
        <begin position="112"/>
        <end position="236"/>
    </location>
</feature>
<name>A0A5B7ECT1_PORTR</name>
<feature type="compositionally biased region" description="Basic and acidic residues" evidence="1">
    <location>
        <begin position="112"/>
        <end position="138"/>
    </location>
</feature>
<feature type="compositionally biased region" description="Basic and acidic residues" evidence="1">
    <location>
        <begin position="20"/>
        <end position="64"/>
    </location>
</feature>
<gene>
    <name evidence="2" type="ORF">E2C01_024604</name>
</gene>
<evidence type="ECO:0000313" key="3">
    <source>
        <dbReference type="Proteomes" id="UP000324222"/>
    </source>
</evidence>
<accession>A0A5B7ECT1</accession>
<protein>
    <submittedName>
        <fullName evidence="2">Uncharacterized protein</fullName>
    </submittedName>
</protein>
<keyword evidence="3" id="KW-1185">Reference proteome</keyword>
<dbReference type="EMBL" id="VSRR010002412">
    <property type="protein sequence ID" value="MPC31318.1"/>
    <property type="molecule type" value="Genomic_DNA"/>
</dbReference>
<feature type="compositionally biased region" description="Polar residues" evidence="1">
    <location>
        <begin position="1"/>
        <end position="11"/>
    </location>
</feature>
<evidence type="ECO:0000313" key="2">
    <source>
        <dbReference type="EMBL" id="MPC31318.1"/>
    </source>
</evidence>
<feature type="compositionally biased region" description="Basic and acidic residues" evidence="1">
    <location>
        <begin position="205"/>
        <end position="236"/>
    </location>
</feature>
<organism evidence="2 3">
    <name type="scientific">Portunus trituberculatus</name>
    <name type="common">Swimming crab</name>
    <name type="synonym">Neptunus trituberculatus</name>
    <dbReference type="NCBI Taxonomy" id="210409"/>
    <lineage>
        <taxon>Eukaryota</taxon>
        <taxon>Metazoa</taxon>
        <taxon>Ecdysozoa</taxon>
        <taxon>Arthropoda</taxon>
        <taxon>Crustacea</taxon>
        <taxon>Multicrustacea</taxon>
        <taxon>Malacostraca</taxon>
        <taxon>Eumalacostraca</taxon>
        <taxon>Eucarida</taxon>
        <taxon>Decapoda</taxon>
        <taxon>Pleocyemata</taxon>
        <taxon>Brachyura</taxon>
        <taxon>Eubrachyura</taxon>
        <taxon>Portunoidea</taxon>
        <taxon>Portunidae</taxon>
        <taxon>Portuninae</taxon>
        <taxon>Portunus</taxon>
    </lineage>
</organism>